<feature type="domain" description="RDD" evidence="7">
    <location>
        <begin position="9"/>
        <end position="133"/>
    </location>
</feature>
<keyword evidence="3 6" id="KW-0812">Transmembrane</keyword>
<evidence type="ECO:0000256" key="1">
    <source>
        <dbReference type="ARBA" id="ARBA00004651"/>
    </source>
</evidence>
<dbReference type="EMBL" id="CP147846">
    <property type="protein sequence ID" value="WXG71771.1"/>
    <property type="molecule type" value="Genomic_DNA"/>
</dbReference>
<evidence type="ECO:0000256" key="6">
    <source>
        <dbReference type="SAM" id="Phobius"/>
    </source>
</evidence>
<protein>
    <submittedName>
        <fullName evidence="8">RDD family protein</fullName>
    </submittedName>
</protein>
<comment type="subcellular location">
    <subcellularLocation>
        <location evidence="1">Cell membrane</location>
        <topology evidence="1">Multi-pass membrane protein</topology>
    </subcellularLocation>
</comment>
<organism evidence="8 9">
    <name type="scientific">Rhodococcus sovatensis</name>
    <dbReference type="NCBI Taxonomy" id="1805840"/>
    <lineage>
        <taxon>Bacteria</taxon>
        <taxon>Bacillati</taxon>
        <taxon>Actinomycetota</taxon>
        <taxon>Actinomycetes</taxon>
        <taxon>Mycobacteriales</taxon>
        <taxon>Nocardiaceae</taxon>
        <taxon>Rhodococcus</taxon>
    </lineage>
</organism>
<dbReference type="PANTHER" id="PTHR36115">
    <property type="entry name" value="PROLINE-RICH ANTIGEN HOMOLOG-RELATED"/>
    <property type="match status" value="1"/>
</dbReference>
<sequence>MLPDELRPAGIITRGAAAVIDLLVVCALMGSAYVGSMFLQLLFDPGSFSFESPAVKLSVSVLIGLSMLYLTVCWASSGRTVGAIMMGIRLVTPRHGLVRWPLAALRAFLCVLFAFGLLWVAVDRRRRSLQDIVLRTAVVYDWQPNTPLIDPHTTAGQ</sequence>
<dbReference type="Proteomes" id="UP001432000">
    <property type="component" value="Chromosome"/>
</dbReference>
<evidence type="ECO:0000256" key="3">
    <source>
        <dbReference type="ARBA" id="ARBA00022692"/>
    </source>
</evidence>
<dbReference type="PANTHER" id="PTHR36115:SF6">
    <property type="entry name" value="PROLINE-RICH ANTIGEN HOMOLOG"/>
    <property type="match status" value="1"/>
</dbReference>
<feature type="transmembrane region" description="Helical" evidence="6">
    <location>
        <begin position="97"/>
        <end position="122"/>
    </location>
</feature>
<evidence type="ECO:0000313" key="9">
    <source>
        <dbReference type="Proteomes" id="UP001432000"/>
    </source>
</evidence>
<reference evidence="8 9" key="1">
    <citation type="submission" date="2024-03" db="EMBL/GenBank/DDBJ databases">
        <title>Natural products discovery in diverse microorganisms through a two-stage MS feature dereplication strategy.</title>
        <authorList>
            <person name="Zhang R."/>
        </authorList>
    </citation>
    <scope>NUCLEOTIDE SEQUENCE [LARGE SCALE GENOMIC DNA]</scope>
    <source>
        <strain evidence="8 9">18930</strain>
    </source>
</reference>
<dbReference type="InterPro" id="IPR010432">
    <property type="entry name" value="RDD"/>
</dbReference>
<evidence type="ECO:0000256" key="2">
    <source>
        <dbReference type="ARBA" id="ARBA00022475"/>
    </source>
</evidence>
<dbReference type="RefSeq" id="WP_338893548.1">
    <property type="nucleotide sequence ID" value="NZ_CP147846.1"/>
</dbReference>
<keyword evidence="9" id="KW-1185">Reference proteome</keyword>
<accession>A0ABZ2PVP6</accession>
<dbReference type="Pfam" id="PF06271">
    <property type="entry name" value="RDD"/>
    <property type="match status" value="1"/>
</dbReference>
<evidence type="ECO:0000259" key="7">
    <source>
        <dbReference type="Pfam" id="PF06271"/>
    </source>
</evidence>
<dbReference type="InterPro" id="IPR051791">
    <property type="entry name" value="Pra-immunoreactive"/>
</dbReference>
<evidence type="ECO:0000313" key="8">
    <source>
        <dbReference type="EMBL" id="WXG71771.1"/>
    </source>
</evidence>
<keyword evidence="5 6" id="KW-0472">Membrane</keyword>
<feature type="transmembrane region" description="Helical" evidence="6">
    <location>
        <begin position="20"/>
        <end position="43"/>
    </location>
</feature>
<feature type="transmembrane region" description="Helical" evidence="6">
    <location>
        <begin position="55"/>
        <end position="77"/>
    </location>
</feature>
<evidence type="ECO:0000256" key="5">
    <source>
        <dbReference type="ARBA" id="ARBA00023136"/>
    </source>
</evidence>
<gene>
    <name evidence="8" type="ORF">WDS16_20120</name>
</gene>
<name>A0ABZ2PVP6_9NOCA</name>
<keyword evidence="4 6" id="KW-1133">Transmembrane helix</keyword>
<evidence type="ECO:0000256" key="4">
    <source>
        <dbReference type="ARBA" id="ARBA00022989"/>
    </source>
</evidence>
<proteinExistence type="predicted"/>
<keyword evidence="2" id="KW-1003">Cell membrane</keyword>